<protein>
    <submittedName>
        <fullName evidence="1">Uncharacterized protein</fullName>
    </submittedName>
</protein>
<keyword evidence="2" id="KW-1185">Reference proteome</keyword>
<name>A0A498REV9_9FIRM</name>
<evidence type="ECO:0000313" key="1">
    <source>
        <dbReference type="EMBL" id="VBB08623.1"/>
    </source>
</evidence>
<reference evidence="1" key="1">
    <citation type="submission" date="2018-06" db="EMBL/GenBank/DDBJ databases">
        <authorList>
            <person name="Strepis N."/>
        </authorList>
    </citation>
    <scope>NUCLEOTIDE SEQUENCE [LARGE SCALE GENOMIC DNA]</scope>
    <source>
        <strain evidence="1">LUCI</strain>
    </source>
</reference>
<organism evidence="1 2">
    <name type="scientific">Lucifera butyrica</name>
    <dbReference type="NCBI Taxonomy" id="1351585"/>
    <lineage>
        <taxon>Bacteria</taxon>
        <taxon>Bacillati</taxon>
        <taxon>Bacillota</taxon>
        <taxon>Negativicutes</taxon>
        <taxon>Veillonellales</taxon>
        <taxon>Veillonellaceae</taxon>
        <taxon>Lucifera</taxon>
    </lineage>
</organism>
<dbReference type="AlphaFoldDB" id="A0A498REV9"/>
<dbReference type="EMBL" id="UPPP01000094">
    <property type="protein sequence ID" value="VBB08623.1"/>
    <property type="molecule type" value="Genomic_DNA"/>
</dbReference>
<proteinExistence type="predicted"/>
<accession>A0A498REV9</accession>
<dbReference type="Proteomes" id="UP000277811">
    <property type="component" value="Unassembled WGS sequence"/>
</dbReference>
<evidence type="ECO:0000313" key="2">
    <source>
        <dbReference type="Proteomes" id="UP000277811"/>
    </source>
</evidence>
<gene>
    <name evidence="1" type="ORF">LUCI_3901</name>
</gene>
<sequence length="51" mass="5934">MLLPQNKSLIVYIKHLTWTELQVIGWIMTHGMVIKSNTKGVHYEKIGNIQK</sequence>